<reference evidence="1" key="1">
    <citation type="submission" date="2021-03" db="EMBL/GenBank/DDBJ databases">
        <title>Draft genome sequence of rust myrtle Austropuccinia psidii MF-1, a brazilian biotype.</title>
        <authorList>
            <person name="Quecine M.C."/>
            <person name="Pachon D.M.R."/>
            <person name="Bonatelli M.L."/>
            <person name="Correr F.H."/>
            <person name="Franceschini L.M."/>
            <person name="Leite T.F."/>
            <person name="Margarido G.R.A."/>
            <person name="Almeida C.A."/>
            <person name="Ferrarezi J.A."/>
            <person name="Labate C.A."/>
        </authorList>
    </citation>
    <scope>NUCLEOTIDE SEQUENCE</scope>
    <source>
        <strain evidence="1">MF-1</strain>
    </source>
</reference>
<organism evidence="1 2">
    <name type="scientific">Austropuccinia psidii MF-1</name>
    <dbReference type="NCBI Taxonomy" id="1389203"/>
    <lineage>
        <taxon>Eukaryota</taxon>
        <taxon>Fungi</taxon>
        <taxon>Dikarya</taxon>
        <taxon>Basidiomycota</taxon>
        <taxon>Pucciniomycotina</taxon>
        <taxon>Pucciniomycetes</taxon>
        <taxon>Pucciniales</taxon>
        <taxon>Sphaerophragmiaceae</taxon>
        <taxon>Austropuccinia</taxon>
    </lineage>
</organism>
<dbReference type="AlphaFoldDB" id="A0A9Q3FBK1"/>
<evidence type="ECO:0000313" key="1">
    <source>
        <dbReference type="EMBL" id="MBW0537078.1"/>
    </source>
</evidence>
<protein>
    <submittedName>
        <fullName evidence="1">Uncharacterized protein</fullName>
    </submittedName>
</protein>
<evidence type="ECO:0000313" key="2">
    <source>
        <dbReference type="Proteomes" id="UP000765509"/>
    </source>
</evidence>
<dbReference type="Proteomes" id="UP000765509">
    <property type="component" value="Unassembled WGS sequence"/>
</dbReference>
<gene>
    <name evidence="1" type="ORF">O181_076793</name>
</gene>
<keyword evidence="2" id="KW-1185">Reference proteome</keyword>
<name>A0A9Q3FBK1_9BASI</name>
<comment type="caution">
    <text evidence="1">The sequence shown here is derived from an EMBL/GenBank/DDBJ whole genome shotgun (WGS) entry which is preliminary data.</text>
</comment>
<dbReference type="EMBL" id="AVOT02041721">
    <property type="protein sequence ID" value="MBW0537078.1"/>
    <property type="molecule type" value="Genomic_DNA"/>
</dbReference>
<accession>A0A9Q3FBK1</accession>
<proteinExistence type="predicted"/>
<dbReference type="OrthoDB" id="2796844at2759"/>
<sequence length="102" mass="11673">MSRNRQGERKAEVVTSQLSGWRWQHKLTQQRNTSGLVLCSKHTFSVHRTAWYLALEVFLALSYPKGKEGRLIACSDADWGNCRETRRSVTGFLAIFNGFLVL</sequence>